<dbReference type="InterPro" id="IPR003309">
    <property type="entry name" value="SCAN_dom"/>
</dbReference>
<name>A0A8J6ARU3_GALPY</name>
<dbReference type="GO" id="GO:0003677">
    <property type="term" value="F:DNA binding"/>
    <property type="evidence" value="ECO:0007669"/>
    <property type="project" value="UniProtKB-KW"/>
</dbReference>
<keyword evidence="8" id="KW-0238">DNA-binding</keyword>
<evidence type="ECO:0000259" key="14">
    <source>
        <dbReference type="PROSITE" id="PS50804"/>
    </source>
</evidence>
<sequence>MLKERPGMAEDPQQQLGVPVVKLEKELPWGKGREDPSPESFRLRFRQFRYQEAAGPHEALRELQELCRQWLRPELHTKEQILELLVLEQFLTILPREFYTWIREHGLESGKALVAMVEDFTERALEAKAVPCHMQGDQEEVTLCRTPWEPSSHLGPVEVKPEWGMPHGEGVQSLNQGAEEQLNQGPGDGTQTYPEQALPILQAGPGLPPVNTRDQEMAAGFLTTGSQALGSFKDMALAFPEEEWRHVTPTQIDCFGEYVEAQDCGISHPGIGNKEKEAKTQPADLKGALVQMTSGRFGEGALQNPELGRACEPEPGSSVGNLPGLPPPQQGVIPLPEDLKTHNSFWKPFQCPECGKGFSRSSNLVRHQRTHEEEKSYGCVENANLAVHRRAHTGEKPYGCQVCGKRFSKGERLVRHQRIHTGEKPYHCPACGRSFNQRSILNRHQKTQHRQEAPVQ</sequence>
<dbReference type="PANTHER" id="PTHR45935">
    <property type="entry name" value="PROTEIN ZBED8-RELATED"/>
    <property type="match status" value="1"/>
</dbReference>
<evidence type="ECO:0000256" key="3">
    <source>
        <dbReference type="ARBA" id="ARBA00022723"/>
    </source>
</evidence>
<keyword evidence="7" id="KW-0805">Transcription regulation</keyword>
<keyword evidence="6" id="KW-0862">Zinc</keyword>
<comment type="subcellular location">
    <subcellularLocation>
        <location evidence="1 12">Nucleus</location>
    </subcellularLocation>
</comment>
<keyword evidence="4" id="KW-0677">Repeat</keyword>
<evidence type="ECO:0000256" key="6">
    <source>
        <dbReference type="ARBA" id="ARBA00022833"/>
    </source>
</evidence>
<dbReference type="InterPro" id="IPR036051">
    <property type="entry name" value="KRAB_dom_sf"/>
</dbReference>
<evidence type="ECO:0000256" key="11">
    <source>
        <dbReference type="PROSITE-ProRule" id="PRU00042"/>
    </source>
</evidence>
<dbReference type="EMBL" id="JAGFMF010011401">
    <property type="protein sequence ID" value="KAG8523786.1"/>
    <property type="molecule type" value="Genomic_DNA"/>
</dbReference>
<dbReference type="FunFam" id="3.30.160.60:FF:000088">
    <property type="entry name" value="Zinc finger and SCAN domain containing 2"/>
    <property type="match status" value="1"/>
</dbReference>
<dbReference type="PROSITE" id="PS00028">
    <property type="entry name" value="ZINC_FINGER_C2H2_1"/>
    <property type="match status" value="3"/>
</dbReference>
<evidence type="ECO:0000256" key="9">
    <source>
        <dbReference type="ARBA" id="ARBA00023163"/>
    </source>
</evidence>
<dbReference type="InterPro" id="IPR036236">
    <property type="entry name" value="Znf_C2H2_sf"/>
</dbReference>
<feature type="domain" description="C2H2-type" evidence="13">
    <location>
        <begin position="426"/>
        <end position="454"/>
    </location>
</feature>
<dbReference type="InterPro" id="IPR013087">
    <property type="entry name" value="Znf_C2H2_type"/>
</dbReference>
<keyword evidence="10 12" id="KW-0539">Nucleus</keyword>
<dbReference type="GO" id="GO:0005634">
    <property type="term" value="C:nucleus"/>
    <property type="evidence" value="ECO:0007669"/>
    <property type="project" value="UniProtKB-SubCell"/>
</dbReference>
<evidence type="ECO:0000256" key="4">
    <source>
        <dbReference type="ARBA" id="ARBA00022737"/>
    </source>
</evidence>
<dbReference type="Pfam" id="PF01352">
    <property type="entry name" value="KRAB"/>
    <property type="match status" value="1"/>
</dbReference>
<evidence type="ECO:0000256" key="7">
    <source>
        <dbReference type="ARBA" id="ARBA00023015"/>
    </source>
</evidence>
<keyword evidence="3" id="KW-0479">Metal-binding</keyword>
<dbReference type="AlphaFoldDB" id="A0A8J6ARU3"/>
<dbReference type="InterPro" id="IPR001909">
    <property type="entry name" value="KRAB"/>
</dbReference>
<reference evidence="15" key="1">
    <citation type="journal article" date="2021" name="Evol. Appl.">
        <title>The genome of the Pyrenean desman and the effects of bottlenecks and inbreeding on the genomic landscape of an endangered species.</title>
        <authorList>
            <person name="Escoda L."/>
            <person name="Castresana J."/>
        </authorList>
    </citation>
    <scope>NUCLEOTIDE SEQUENCE</scope>
    <source>
        <strain evidence="15">IBE-C5619</strain>
    </source>
</reference>
<dbReference type="Pfam" id="PF00096">
    <property type="entry name" value="zf-C2H2"/>
    <property type="match status" value="3"/>
</dbReference>
<dbReference type="PANTHER" id="PTHR45935:SF25">
    <property type="entry name" value="SCAN BOX DOMAIN-CONTAINING PROTEIN"/>
    <property type="match status" value="1"/>
</dbReference>
<dbReference type="SMART" id="SM00431">
    <property type="entry name" value="SCAN"/>
    <property type="match status" value="1"/>
</dbReference>
<feature type="domain" description="SCAN box" evidence="14">
    <location>
        <begin position="42"/>
        <end position="125"/>
    </location>
</feature>
<accession>A0A8J6ARU3</accession>
<keyword evidence="16" id="KW-1185">Reference proteome</keyword>
<evidence type="ECO:0000256" key="5">
    <source>
        <dbReference type="ARBA" id="ARBA00022771"/>
    </source>
</evidence>
<evidence type="ECO:0000259" key="13">
    <source>
        <dbReference type="PROSITE" id="PS50157"/>
    </source>
</evidence>
<evidence type="ECO:0000256" key="8">
    <source>
        <dbReference type="ARBA" id="ARBA00023125"/>
    </source>
</evidence>
<dbReference type="Pfam" id="PF02023">
    <property type="entry name" value="SCAN"/>
    <property type="match status" value="1"/>
</dbReference>
<dbReference type="InterPro" id="IPR038269">
    <property type="entry name" value="SCAN_sf"/>
</dbReference>
<dbReference type="GO" id="GO:0006355">
    <property type="term" value="P:regulation of DNA-templated transcription"/>
    <property type="evidence" value="ECO:0007669"/>
    <property type="project" value="InterPro"/>
</dbReference>
<evidence type="ECO:0000256" key="10">
    <source>
        <dbReference type="ARBA" id="ARBA00023242"/>
    </source>
</evidence>
<dbReference type="PROSITE" id="PS50157">
    <property type="entry name" value="ZINC_FINGER_C2H2_2"/>
    <property type="match status" value="3"/>
</dbReference>
<protein>
    <submittedName>
        <fullName evidence="15">Zinc finger and SCAN domain-containing protein 25</fullName>
    </submittedName>
</protein>
<proteinExistence type="inferred from homology"/>
<dbReference type="FunFam" id="3.30.160.60:FF:000850">
    <property type="entry name" value="Zinc finger and SCAN domain containing 25"/>
    <property type="match status" value="1"/>
</dbReference>
<dbReference type="GO" id="GO:0008270">
    <property type="term" value="F:zinc ion binding"/>
    <property type="evidence" value="ECO:0007669"/>
    <property type="project" value="UniProtKB-KW"/>
</dbReference>
<dbReference type="CDD" id="cd07936">
    <property type="entry name" value="SCAN"/>
    <property type="match status" value="1"/>
</dbReference>
<dbReference type="SMART" id="SM00355">
    <property type="entry name" value="ZnF_C2H2"/>
    <property type="match status" value="3"/>
</dbReference>
<dbReference type="PROSITE" id="PS50804">
    <property type="entry name" value="SCAN_BOX"/>
    <property type="match status" value="1"/>
</dbReference>
<evidence type="ECO:0000313" key="16">
    <source>
        <dbReference type="Proteomes" id="UP000700334"/>
    </source>
</evidence>
<comment type="caution">
    <text evidence="15">The sequence shown here is derived from an EMBL/GenBank/DDBJ whole genome shotgun (WGS) entry which is preliminary data.</text>
</comment>
<feature type="domain" description="C2H2-type" evidence="13">
    <location>
        <begin position="398"/>
        <end position="425"/>
    </location>
</feature>
<gene>
    <name evidence="15" type="ORF">J0S82_016636</name>
</gene>
<dbReference type="OrthoDB" id="6077919at2759"/>
<dbReference type="Proteomes" id="UP000700334">
    <property type="component" value="Unassembled WGS sequence"/>
</dbReference>
<organism evidence="15 16">
    <name type="scientific">Galemys pyrenaicus</name>
    <name type="common">Iberian desman</name>
    <name type="synonym">Pyrenean desman</name>
    <dbReference type="NCBI Taxonomy" id="202257"/>
    <lineage>
        <taxon>Eukaryota</taxon>
        <taxon>Metazoa</taxon>
        <taxon>Chordata</taxon>
        <taxon>Craniata</taxon>
        <taxon>Vertebrata</taxon>
        <taxon>Euteleostomi</taxon>
        <taxon>Mammalia</taxon>
        <taxon>Eutheria</taxon>
        <taxon>Laurasiatheria</taxon>
        <taxon>Eulipotyphla</taxon>
        <taxon>Talpidae</taxon>
        <taxon>Galemys</taxon>
    </lineage>
</organism>
<evidence type="ECO:0000256" key="2">
    <source>
        <dbReference type="ARBA" id="ARBA00006991"/>
    </source>
</evidence>
<dbReference type="SUPFAM" id="SSF47353">
    <property type="entry name" value="Retrovirus capsid dimerization domain-like"/>
    <property type="match status" value="1"/>
</dbReference>
<dbReference type="FunFam" id="3.30.160.60:FF:002343">
    <property type="entry name" value="Zinc finger protein 33A"/>
    <property type="match status" value="1"/>
</dbReference>
<dbReference type="FunFam" id="1.10.4020.10:FF:000001">
    <property type="entry name" value="zinc finger protein 263 isoform X1"/>
    <property type="match status" value="1"/>
</dbReference>
<dbReference type="Gene3D" id="3.30.160.60">
    <property type="entry name" value="Classic Zinc Finger"/>
    <property type="match status" value="3"/>
</dbReference>
<dbReference type="Gene3D" id="1.10.4020.10">
    <property type="entry name" value="DNA breaking-rejoining enzymes"/>
    <property type="match status" value="1"/>
</dbReference>
<keyword evidence="5 11" id="KW-0863">Zinc-finger</keyword>
<dbReference type="SUPFAM" id="SSF109640">
    <property type="entry name" value="KRAB domain (Kruppel-associated box)"/>
    <property type="match status" value="1"/>
</dbReference>
<dbReference type="InterPro" id="IPR050916">
    <property type="entry name" value="SCAN-C2H2_zinc_finger"/>
</dbReference>
<comment type="similarity">
    <text evidence="2">Belongs to the krueppel C2H2-type zinc-finger protein family.</text>
</comment>
<dbReference type="SUPFAM" id="SSF57667">
    <property type="entry name" value="beta-beta-alpha zinc fingers"/>
    <property type="match status" value="2"/>
</dbReference>
<evidence type="ECO:0000256" key="1">
    <source>
        <dbReference type="ARBA" id="ARBA00004123"/>
    </source>
</evidence>
<evidence type="ECO:0000256" key="12">
    <source>
        <dbReference type="PROSITE-ProRule" id="PRU00187"/>
    </source>
</evidence>
<feature type="domain" description="C2H2-type" evidence="13">
    <location>
        <begin position="349"/>
        <end position="376"/>
    </location>
</feature>
<evidence type="ECO:0000313" key="15">
    <source>
        <dbReference type="EMBL" id="KAG8523786.1"/>
    </source>
</evidence>
<keyword evidence="9" id="KW-0804">Transcription</keyword>